<dbReference type="PROSITE" id="PS00028">
    <property type="entry name" value="ZINC_FINGER_C2H2_1"/>
    <property type="match status" value="1"/>
</dbReference>
<reference evidence="2" key="1">
    <citation type="submission" date="2022-07" db="EMBL/GenBank/DDBJ databases">
        <title>Phylogenomic reconstructions and comparative analyses of Kickxellomycotina fungi.</title>
        <authorList>
            <person name="Reynolds N.K."/>
            <person name="Stajich J.E."/>
            <person name="Barry K."/>
            <person name="Grigoriev I.V."/>
            <person name="Crous P."/>
            <person name="Smith M.E."/>
        </authorList>
    </citation>
    <scope>NUCLEOTIDE SEQUENCE</scope>
    <source>
        <strain evidence="2">BCRC 34489</strain>
    </source>
</reference>
<sequence length="61" mass="6729">MCVSNNTVITAACKSESQSLGFSDMRCHHSQAYQCQVCGAIFDSAFAASEHVKEQHFFPEL</sequence>
<dbReference type="InterPro" id="IPR013087">
    <property type="entry name" value="Znf_C2H2_type"/>
</dbReference>
<gene>
    <name evidence="2" type="ORF">GGI15_002647</name>
</gene>
<accession>A0A9W8LKU3</accession>
<feature type="domain" description="C2H2-type" evidence="1">
    <location>
        <begin position="35"/>
        <end position="56"/>
    </location>
</feature>
<dbReference type="AlphaFoldDB" id="A0A9W8LKU3"/>
<comment type="caution">
    <text evidence="2">The sequence shown here is derived from an EMBL/GenBank/DDBJ whole genome shotgun (WGS) entry which is preliminary data.</text>
</comment>
<organism evidence="2 3">
    <name type="scientific">Coemansia interrupta</name>
    <dbReference type="NCBI Taxonomy" id="1126814"/>
    <lineage>
        <taxon>Eukaryota</taxon>
        <taxon>Fungi</taxon>
        <taxon>Fungi incertae sedis</taxon>
        <taxon>Zoopagomycota</taxon>
        <taxon>Kickxellomycotina</taxon>
        <taxon>Kickxellomycetes</taxon>
        <taxon>Kickxellales</taxon>
        <taxon>Kickxellaceae</taxon>
        <taxon>Coemansia</taxon>
    </lineage>
</organism>
<keyword evidence="3" id="KW-1185">Reference proteome</keyword>
<evidence type="ECO:0000259" key="1">
    <source>
        <dbReference type="PROSITE" id="PS00028"/>
    </source>
</evidence>
<dbReference type="EMBL" id="JANBUM010000149">
    <property type="protein sequence ID" value="KAJ2783258.1"/>
    <property type="molecule type" value="Genomic_DNA"/>
</dbReference>
<protein>
    <recommendedName>
        <fullName evidence="1">C2H2-type domain-containing protein</fullName>
    </recommendedName>
</protein>
<evidence type="ECO:0000313" key="2">
    <source>
        <dbReference type="EMBL" id="KAJ2783258.1"/>
    </source>
</evidence>
<evidence type="ECO:0000313" key="3">
    <source>
        <dbReference type="Proteomes" id="UP001140172"/>
    </source>
</evidence>
<dbReference type="OrthoDB" id="5591860at2759"/>
<dbReference type="Proteomes" id="UP001140172">
    <property type="component" value="Unassembled WGS sequence"/>
</dbReference>
<proteinExistence type="predicted"/>
<name>A0A9W8LKU3_9FUNG</name>